<sequence>MAELRFQVEQVMVLENGMPTTTTTAKKGSNQRIIGISEDGILVLSKDETEIIETVEWSEIERIKLQENFIIWEIYLIDQRCLFFRSQNAYHIHTATDNYISTLLRNNKINQFSSNSFDTNNCTLQSKCIPRRGTSFYNYQNDFDYIIN</sequence>
<dbReference type="InParanoid" id="D3BL82"/>
<organism evidence="1 2">
    <name type="scientific">Heterostelium pallidum (strain ATCC 26659 / Pp 5 / PN500)</name>
    <name type="common">Cellular slime mold</name>
    <name type="synonym">Polysphondylium pallidum</name>
    <dbReference type="NCBI Taxonomy" id="670386"/>
    <lineage>
        <taxon>Eukaryota</taxon>
        <taxon>Amoebozoa</taxon>
        <taxon>Evosea</taxon>
        <taxon>Eumycetozoa</taxon>
        <taxon>Dictyostelia</taxon>
        <taxon>Acytosteliales</taxon>
        <taxon>Acytosteliaceae</taxon>
        <taxon>Heterostelium</taxon>
    </lineage>
</organism>
<dbReference type="GeneID" id="31364789"/>
<dbReference type="InterPro" id="IPR011993">
    <property type="entry name" value="PH-like_dom_sf"/>
</dbReference>
<reference evidence="1 2" key="1">
    <citation type="journal article" date="2011" name="Genome Res.">
        <title>Phylogeny-wide analysis of social amoeba genomes highlights ancient origins for complex intercellular communication.</title>
        <authorList>
            <person name="Heidel A.J."/>
            <person name="Lawal H.M."/>
            <person name="Felder M."/>
            <person name="Schilde C."/>
            <person name="Helps N.R."/>
            <person name="Tunggal B."/>
            <person name="Rivero F."/>
            <person name="John U."/>
            <person name="Schleicher M."/>
            <person name="Eichinger L."/>
            <person name="Platzer M."/>
            <person name="Noegel A.A."/>
            <person name="Schaap P."/>
            <person name="Gloeckner G."/>
        </authorList>
    </citation>
    <scope>NUCLEOTIDE SEQUENCE [LARGE SCALE GENOMIC DNA]</scope>
    <source>
        <strain evidence="2">ATCC 26659 / Pp 5 / PN500</strain>
    </source>
</reference>
<proteinExistence type="predicted"/>
<dbReference type="Gene3D" id="2.30.29.30">
    <property type="entry name" value="Pleckstrin-homology domain (PH domain)/Phosphotyrosine-binding domain (PTB)"/>
    <property type="match status" value="1"/>
</dbReference>
<dbReference type="RefSeq" id="XP_020429944.1">
    <property type="nucleotide sequence ID" value="XM_020580111.1"/>
</dbReference>
<dbReference type="SUPFAM" id="SSF50729">
    <property type="entry name" value="PH domain-like"/>
    <property type="match status" value="1"/>
</dbReference>
<keyword evidence="2" id="KW-1185">Reference proteome</keyword>
<evidence type="ECO:0000313" key="2">
    <source>
        <dbReference type="Proteomes" id="UP000001396"/>
    </source>
</evidence>
<name>D3BL82_HETP5</name>
<dbReference type="AlphaFoldDB" id="D3BL82"/>
<gene>
    <name evidence="1" type="ORF">PPL_09314</name>
</gene>
<dbReference type="EMBL" id="ADBJ01000039">
    <property type="protein sequence ID" value="EFA77816.1"/>
    <property type="molecule type" value="Genomic_DNA"/>
</dbReference>
<protein>
    <submittedName>
        <fullName evidence="1">Uncharacterized protein</fullName>
    </submittedName>
</protein>
<comment type="caution">
    <text evidence="1">The sequence shown here is derived from an EMBL/GenBank/DDBJ whole genome shotgun (WGS) entry which is preliminary data.</text>
</comment>
<accession>D3BL82</accession>
<dbReference type="Proteomes" id="UP000001396">
    <property type="component" value="Unassembled WGS sequence"/>
</dbReference>
<evidence type="ECO:0000313" key="1">
    <source>
        <dbReference type="EMBL" id="EFA77816.1"/>
    </source>
</evidence>